<reference evidence="2" key="1">
    <citation type="submission" date="2023-03" db="EMBL/GenBank/DDBJ databases">
        <title>Massive genome expansion in bonnet fungi (Mycena s.s.) driven by repeated elements and novel gene families across ecological guilds.</title>
        <authorList>
            <consortium name="Lawrence Berkeley National Laboratory"/>
            <person name="Harder C.B."/>
            <person name="Miyauchi S."/>
            <person name="Viragh M."/>
            <person name="Kuo A."/>
            <person name="Thoen E."/>
            <person name="Andreopoulos B."/>
            <person name="Lu D."/>
            <person name="Skrede I."/>
            <person name="Drula E."/>
            <person name="Henrissat B."/>
            <person name="Morin E."/>
            <person name="Kohler A."/>
            <person name="Barry K."/>
            <person name="LaButti K."/>
            <person name="Morin E."/>
            <person name="Salamov A."/>
            <person name="Lipzen A."/>
            <person name="Mereny Z."/>
            <person name="Hegedus B."/>
            <person name="Baldrian P."/>
            <person name="Stursova M."/>
            <person name="Weitz H."/>
            <person name="Taylor A."/>
            <person name="Grigoriev I.V."/>
            <person name="Nagy L.G."/>
            <person name="Martin F."/>
            <person name="Kauserud H."/>
        </authorList>
    </citation>
    <scope>NUCLEOTIDE SEQUENCE</scope>
    <source>
        <strain evidence="2">CBHHK067</strain>
    </source>
</reference>
<evidence type="ECO:0000256" key="1">
    <source>
        <dbReference type="SAM" id="MobiDB-lite"/>
    </source>
</evidence>
<accession>A0AAD7D348</accession>
<keyword evidence="3" id="KW-1185">Reference proteome</keyword>
<evidence type="ECO:0000313" key="3">
    <source>
        <dbReference type="Proteomes" id="UP001221757"/>
    </source>
</evidence>
<comment type="caution">
    <text evidence="2">The sequence shown here is derived from an EMBL/GenBank/DDBJ whole genome shotgun (WGS) entry which is preliminary data.</text>
</comment>
<dbReference type="EMBL" id="JARKIE010000142">
    <property type="protein sequence ID" value="KAJ7676416.1"/>
    <property type="molecule type" value="Genomic_DNA"/>
</dbReference>
<dbReference type="AlphaFoldDB" id="A0AAD7D348"/>
<feature type="compositionally biased region" description="Basic and acidic residues" evidence="1">
    <location>
        <begin position="105"/>
        <end position="123"/>
    </location>
</feature>
<dbReference type="Proteomes" id="UP001221757">
    <property type="component" value="Unassembled WGS sequence"/>
</dbReference>
<organism evidence="2 3">
    <name type="scientific">Mycena rosella</name>
    <name type="common">Pink bonnet</name>
    <name type="synonym">Agaricus rosellus</name>
    <dbReference type="NCBI Taxonomy" id="1033263"/>
    <lineage>
        <taxon>Eukaryota</taxon>
        <taxon>Fungi</taxon>
        <taxon>Dikarya</taxon>
        <taxon>Basidiomycota</taxon>
        <taxon>Agaricomycotina</taxon>
        <taxon>Agaricomycetes</taxon>
        <taxon>Agaricomycetidae</taxon>
        <taxon>Agaricales</taxon>
        <taxon>Marasmiineae</taxon>
        <taxon>Mycenaceae</taxon>
        <taxon>Mycena</taxon>
    </lineage>
</organism>
<evidence type="ECO:0000313" key="2">
    <source>
        <dbReference type="EMBL" id="KAJ7676416.1"/>
    </source>
</evidence>
<proteinExistence type="predicted"/>
<feature type="region of interest" description="Disordered" evidence="1">
    <location>
        <begin position="99"/>
        <end position="123"/>
    </location>
</feature>
<gene>
    <name evidence="2" type="ORF">B0H17DRAFT_1139854</name>
</gene>
<sequence>MWPKVTLQTCDPRLAPAVQVPGFLDRRQRQRSSLHGKNIVLRLPAPQLDIGFRATSAPTSLSRSPPMPTCTSPHPLAYPRQHLPSHTQRALAALTHPVASTTSPDAHDYAHSKARVRRDTRQAEQEEVIITTRWDQMEMGELCAGGCGAGARDIRPVYVWYYGALLRRMTYGFGHRDSGAPVARQ</sequence>
<name>A0AAD7D348_MYCRO</name>
<protein>
    <submittedName>
        <fullName evidence="2">Uncharacterized protein</fullName>
    </submittedName>
</protein>